<dbReference type="EMBL" id="BCWF01000023">
    <property type="protein sequence ID" value="GAT27848.1"/>
    <property type="molecule type" value="Genomic_DNA"/>
</dbReference>
<name>A0A146FQE9_ASPKA</name>
<protein>
    <submittedName>
        <fullName evidence="1">Similar to An09g04210</fullName>
    </submittedName>
</protein>
<evidence type="ECO:0000313" key="1">
    <source>
        <dbReference type="EMBL" id="GAT27848.1"/>
    </source>
</evidence>
<comment type="caution">
    <text evidence="1">The sequence shown here is derived from an EMBL/GenBank/DDBJ whole genome shotgun (WGS) entry which is preliminary data.</text>
</comment>
<dbReference type="AlphaFoldDB" id="A0A146FQE9"/>
<dbReference type="Proteomes" id="UP000075230">
    <property type="component" value="Unassembled WGS sequence"/>
</dbReference>
<evidence type="ECO:0000313" key="2">
    <source>
        <dbReference type="Proteomes" id="UP000075230"/>
    </source>
</evidence>
<proteinExistence type="predicted"/>
<reference evidence="2" key="2">
    <citation type="submission" date="2016-02" db="EMBL/GenBank/DDBJ databases">
        <title>Genome sequencing of Aspergillus luchuensis NBRC 4314.</title>
        <authorList>
            <person name="Yamada O."/>
        </authorList>
    </citation>
    <scope>NUCLEOTIDE SEQUENCE [LARGE SCALE GENOMIC DNA]</scope>
    <source>
        <strain evidence="2">RIB 2604</strain>
    </source>
</reference>
<dbReference type="VEuPathDB" id="FungiDB:ASPFODRAFT_197151"/>
<accession>A0A146FQE9</accession>
<gene>
    <name evidence="1" type="ORF">RIB2604_02302060</name>
</gene>
<reference evidence="1 2" key="1">
    <citation type="journal article" date="2016" name="DNA Res.">
        <title>Genome sequence of Aspergillus luchuensis NBRC 4314.</title>
        <authorList>
            <person name="Yamada O."/>
            <person name="Machida M."/>
            <person name="Hosoyama A."/>
            <person name="Goto M."/>
            <person name="Takahashi T."/>
            <person name="Futagami T."/>
            <person name="Yamagata Y."/>
            <person name="Takeuchi M."/>
            <person name="Kobayashi T."/>
            <person name="Koike H."/>
            <person name="Abe K."/>
            <person name="Asai K."/>
            <person name="Arita M."/>
            <person name="Fujita N."/>
            <person name="Fukuda K."/>
            <person name="Higa K."/>
            <person name="Horikawa H."/>
            <person name="Ishikawa T."/>
            <person name="Jinno K."/>
            <person name="Kato Y."/>
            <person name="Kirimura K."/>
            <person name="Mizutani O."/>
            <person name="Nakasone K."/>
            <person name="Sano M."/>
            <person name="Shiraishi Y."/>
            <person name="Tsukahara M."/>
            <person name="Gomi K."/>
        </authorList>
    </citation>
    <scope>NUCLEOTIDE SEQUENCE [LARGE SCALE GENOMIC DNA]</scope>
    <source>
        <strain evidence="1 2">RIB 2604</strain>
    </source>
</reference>
<organism evidence="1 2">
    <name type="scientific">Aspergillus kawachii</name>
    <name type="common">White koji mold</name>
    <name type="synonym">Aspergillus awamori var. kawachi</name>
    <dbReference type="NCBI Taxonomy" id="1069201"/>
    <lineage>
        <taxon>Eukaryota</taxon>
        <taxon>Fungi</taxon>
        <taxon>Dikarya</taxon>
        <taxon>Ascomycota</taxon>
        <taxon>Pezizomycotina</taxon>
        <taxon>Eurotiomycetes</taxon>
        <taxon>Eurotiomycetidae</taxon>
        <taxon>Eurotiales</taxon>
        <taxon>Aspergillaceae</taxon>
        <taxon>Aspergillus</taxon>
        <taxon>Aspergillus subgen. Circumdati</taxon>
    </lineage>
</organism>
<sequence length="220" mass="24527">MEPAKNGMKSAEAGTTLIVADAKVHEAAEALRTNGLEPCNGGENCDWENDALTEEASSPAPYHFHLDHGPQGTPPFWCESLKLYKKSDIDPKLPDPGLEVPGPGDRNYMVVTDPRLPQLGHWKSSTNPVQILSKSRFFETMFNQAVKCHANGLPDDHLTPWEWNVFRLKQMGDGGQPNSHMVEGLELPARRYIELLNMEDLKSSRDFIAQVRLERGPKGL</sequence>